<sequence>MQPENSEILRELGCKRNYWPLILELILIPGLGGTCIFSSDAAGADRVVLVQACDADEDALLSYDVRQPQGEWLKLKLRRSSFSSRLSSCFCIQINGRRSQPNRVISDLANYGNTSIAFIPLALDEGLCSGTVQSDNTAGTAGFGAQFTWSSAIV</sequence>
<reference evidence="1 2" key="1">
    <citation type="journal article" date="2022" name="Hortic Res">
        <title>A haplotype resolved chromosomal level avocado genome allows analysis of novel avocado genes.</title>
        <authorList>
            <person name="Nath O."/>
            <person name="Fletcher S.J."/>
            <person name="Hayward A."/>
            <person name="Shaw L.M."/>
            <person name="Masouleh A.K."/>
            <person name="Furtado A."/>
            <person name="Henry R.J."/>
            <person name="Mitter N."/>
        </authorList>
    </citation>
    <scope>NUCLEOTIDE SEQUENCE [LARGE SCALE GENOMIC DNA]</scope>
    <source>
        <strain evidence="2">cv. Hass</strain>
    </source>
</reference>
<evidence type="ECO:0000313" key="2">
    <source>
        <dbReference type="Proteomes" id="UP001234297"/>
    </source>
</evidence>
<accession>A0ACC2KZC1</accession>
<dbReference type="EMBL" id="CM056814">
    <property type="protein sequence ID" value="KAJ8626577.1"/>
    <property type="molecule type" value="Genomic_DNA"/>
</dbReference>
<gene>
    <name evidence="1" type="ORF">MRB53_019884</name>
</gene>
<protein>
    <submittedName>
        <fullName evidence="1">Uncharacterized protein</fullName>
    </submittedName>
</protein>
<evidence type="ECO:0000313" key="1">
    <source>
        <dbReference type="EMBL" id="KAJ8626577.1"/>
    </source>
</evidence>
<keyword evidence="2" id="KW-1185">Reference proteome</keyword>
<name>A0ACC2KZC1_PERAE</name>
<organism evidence="1 2">
    <name type="scientific">Persea americana</name>
    <name type="common">Avocado</name>
    <dbReference type="NCBI Taxonomy" id="3435"/>
    <lineage>
        <taxon>Eukaryota</taxon>
        <taxon>Viridiplantae</taxon>
        <taxon>Streptophyta</taxon>
        <taxon>Embryophyta</taxon>
        <taxon>Tracheophyta</taxon>
        <taxon>Spermatophyta</taxon>
        <taxon>Magnoliopsida</taxon>
        <taxon>Magnoliidae</taxon>
        <taxon>Laurales</taxon>
        <taxon>Lauraceae</taxon>
        <taxon>Persea</taxon>
    </lineage>
</organism>
<comment type="caution">
    <text evidence="1">The sequence shown here is derived from an EMBL/GenBank/DDBJ whole genome shotgun (WGS) entry which is preliminary data.</text>
</comment>
<dbReference type="Proteomes" id="UP001234297">
    <property type="component" value="Chromosome 6"/>
</dbReference>
<proteinExistence type="predicted"/>